<evidence type="ECO:0000256" key="3">
    <source>
        <dbReference type="ARBA" id="ARBA00022801"/>
    </source>
</evidence>
<dbReference type="Pfam" id="PF03572">
    <property type="entry name" value="Peptidase_S41"/>
    <property type="match status" value="1"/>
</dbReference>
<dbReference type="Gene3D" id="3.30.750.44">
    <property type="match status" value="1"/>
</dbReference>
<dbReference type="SMART" id="SM00245">
    <property type="entry name" value="TSPc"/>
    <property type="match status" value="1"/>
</dbReference>
<dbReference type="InterPro" id="IPR004447">
    <property type="entry name" value="Peptidase_S41A"/>
</dbReference>
<evidence type="ECO:0000256" key="4">
    <source>
        <dbReference type="ARBA" id="ARBA00022825"/>
    </source>
</evidence>
<dbReference type="PROSITE" id="PS50106">
    <property type="entry name" value="PDZ"/>
    <property type="match status" value="1"/>
</dbReference>
<dbReference type="GO" id="GO:0030288">
    <property type="term" value="C:outer membrane-bounded periplasmic space"/>
    <property type="evidence" value="ECO:0007669"/>
    <property type="project" value="TreeGrafter"/>
</dbReference>
<proteinExistence type="inferred from homology"/>
<evidence type="ECO:0000256" key="5">
    <source>
        <dbReference type="RuleBase" id="RU004404"/>
    </source>
</evidence>
<dbReference type="PANTHER" id="PTHR32060:SF30">
    <property type="entry name" value="CARBOXY-TERMINAL PROCESSING PROTEASE CTPA"/>
    <property type="match status" value="1"/>
</dbReference>
<dbReference type="FunFam" id="2.30.42.10:FF:000063">
    <property type="entry name" value="Peptidase, S41 family"/>
    <property type="match status" value="1"/>
</dbReference>
<dbReference type="InterPro" id="IPR005151">
    <property type="entry name" value="Tail-specific_protease"/>
</dbReference>
<dbReference type="FunFam" id="3.90.226.10:FF:000029">
    <property type="entry name" value="Peptidase, S41 family"/>
    <property type="match status" value="1"/>
</dbReference>
<dbReference type="RefSeq" id="WP_163651578.1">
    <property type="nucleotide sequence ID" value="NZ_JAAGRN010000002.1"/>
</dbReference>
<evidence type="ECO:0000259" key="7">
    <source>
        <dbReference type="PROSITE" id="PS50106"/>
    </source>
</evidence>
<dbReference type="SMART" id="SM00228">
    <property type="entry name" value="PDZ"/>
    <property type="match status" value="1"/>
</dbReference>
<keyword evidence="2 5" id="KW-0645">Protease</keyword>
<evidence type="ECO:0000256" key="2">
    <source>
        <dbReference type="ARBA" id="ARBA00022670"/>
    </source>
</evidence>
<dbReference type="GO" id="GO:0006508">
    <property type="term" value="P:proteolysis"/>
    <property type="evidence" value="ECO:0007669"/>
    <property type="project" value="UniProtKB-KW"/>
</dbReference>
<evidence type="ECO:0000256" key="6">
    <source>
        <dbReference type="SAM" id="MobiDB-lite"/>
    </source>
</evidence>
<dbReference type="EMBL" id="JAAGRN010000002">
    <property type="protein sequence ID" value="NDY82262.1"/>
    <property type="molecule type" value="Genomic_DNA"/>
</dbReference>
<evidence type="ECO:0000313" key="8">
    <source>
        <dbReference type="EMBL" id="NDY82262.1"/>
    </source>
</evidence>
<gene>
    <name evidence="8" type="ORF">G3I67_03355</name>
</gene>
<dbReference type="CDD" id="cd06782">
    <property type="entry name" value="cpPDZ_CPP-like"/>
    <property type="match status" value="1"/>
</dbReference>
<feature type="domain" description="PDZ" evidence="7">
    <location>
        <begin position="88"/>
        <end position="156"/>
    </location>
</feature>
<keyword evidence="3 5" id="KW-0378">Hydrolase</keyword>
<dbReference type="Pfam" id="PF17820">
    <property type="entry name" value="PDZ_6"/>
    <property type="match status" value="1"/>
</dbReference>
<dbReference type="SUPFAM" id="SSF50156">
    <property type="entry name" value="PDZ domain-like"/>
    <property type="match status" value="1"/>
</dbReference>
<dbReference type="PANTHER" id="PTHR32060">
    <property type="entry name" value="TAIL-SPECIFIC PROTEASE"/>
    <property type="match status" value="1"/>
</dbReference>
<dbReference type="InterPro" id="IPR001478">
    <property type="entry name" value="PDZ"/>
</dbReference>
<dbReference type="InterPro" id="IPR036034">
    <property type="entry name" value="PDZ_sf"/>
</dbReference>
<dbReference type="Pfam" id="PF22694">
    <property type="entry name" value="CtpB_N-like"/>
    <property type="match status" value="1"/>
</dbReference>
<name>A0A6B2QW18_9BURK</name>
<dbReference type="Gene3D" id="2.30.42.10">
    <property type="match status" value="1"/>
</dbReference>
<organism evidence="8">
    <name type="scientific">Sheuella amnicola</name>
    <dbReference type="NCBI Taxonomy" id="2707330"/>
    <lineage>
        <taxon>Bacteria</taxon>
        <taxon>Pseudomonadati</taxon>
        <taxon>Pseudomonadota</taxon>
        <taxon>Betaproteobacteria</taxon>
        <taxon>Burkholderiales</taxon>
        <taxon>Alcaligenaceae</taxon>
        <taxon>Sheuella</taxon>
    </lineage>
</organism>
<dbReference type="GO" id="GO:0004175">
    <property type="term" value="F:endopeptidase activity"/>
    <property type="evidence" value="ECO:0007669"/>
    <property type="project" value="TreeGrafter"/>
</dbReference>
<evidence type="ECO:0000256" key="1">
    <source>
        <dbReference type="ARBA" id="ARBA00009179"/>
    </source>
</evidence>
<dbReference type="InterPro" id="IPR041489">
    <property type="entry name" value="PDZ_6"/>
</dbReference>
<reference evidence="8" key="1">
    <citation type="submission" date="2020-02" db="EMBL/GenBank/DDBJ databases">
        <authorList>
            <person name="Chen W.-M."/>
        </authorList>
    </citation>
    <scope>NUCLEOTIDE SEQUENCE</scope>
    <source>
        <strain evidence="8">NBD-18</strain>
    </source>
</reference>
<keyword evidence="4 5" id="KW-0720">Serine protease</keyword>
<dbReference type="NCBIfam" id="TIGR00225">
    <property type="entry name" value="prc"/>
    <property type="match status" value="1"/>
</dbReference>
<comment type="similarity">
    <text evidence="1 5">Belongs to the peptidase S41A family.</text>
</comment>
<dbReference type="InterPro" id="IPR029045">
    <property type="entry name" value="ClpP/crotonase-like_dom_sf"/>
</dbReference>
<protein>
    <submittedName>
        <fullName evidence="8">S41 family peptidase</fullName>
    </submittedName>
</protein>
<dbReference type="InterPro" id="IPR055210">
    <property type="entry name" value="CtpA/B_N"/>
</dbReference>
<dbReference type="CDD" id="cd07560">
    <property type="entry name" value="Peptidase_S41_CPP"/>
    <property type="match status" value="1"/>
</dbReference>
<comment type="caution">
    <text evidence="8">The sequence shown here is derived from an EMBL/GenBank/DDBJ whole genome shotgun (WGS) entry which is preliminary data.</text>
</comment>
<dbReference type="Gene3D" id="3.90.226.10">
    <property type="entry name" value="2-enoyl-CoA Hydratase, Chain A, domain 1"/>
    <property type="match status" value="1"/>
</dbReference>
<feature type="region of interest" description="Disordered" evidence="6">
    <location>
        <begin position="445"/>
        <end position="471"/>
    </location>
</feature>
<dbReference type="GO" id="GO:0007165">
    <property type="term" value="P:signal transduction"/>
    <property type="evidence" value="ECO:0007669"/>
    <property type="project" value="TreeGrafter"/>
</dbReference>
<accession>A0A6B2QW18</accession>
<dbReference type="AlphaFoldDB" id="A0A6B2QW18"/>
<dbReference type="SUPFAM" id="SSF52096">
    <property type="entry name" value="ClpP/crotonase"/>
    <property type="match status" value="1"/>
</dbReference>
<sequence length="471" mass="50032">MGTRKFRSFGLVSAGVVAGILLSLGISAVAQRGSTLPLDELRQFSSVFAAIKNNYVEPVGDKKLIDGAISGMLSDLDPHSAYLDADAFKEMQTATQGEFGGLGIEVGTEDGVVKVISPIEDTPAARAGIRAGDLIVKIDNTSTKGMSLTEAVKMMRGKVKTPITLTIVREGQTQPIVVKIVRDTIRVRSVRSKMLDDNIAYVRIAQFQEKTGADLVRHLKELGAKGAPRGLILDMRNDPGGLLNSAIGVSAAFLKPDVLVVSTDGRAPDSKHKYMANSADYARGDSDYLTGLPGWVKTVPMVVLVNVGSASASEIVAGALQDHKRATIMGNRTFGKGSVQVVLPISDSTAIKLTTSRYFTPSGRSIQATGIVPDVVVADTAEGDLFRASREADLQRHLTNSQATETEGKSTAPEAELADTSKVFQFGSPEDFQLQQAVNYLEGKPVQKATLRPKTASAEGAATESKTGKKK</sequence>
<dbReference type="GO" id="GO:0008236">
    <property type="term" value="F:serine-type peptidase activity"/>
    <property type="evidence" value="ECO:0007669"/>
    <property type="project" value="UniProtKB-KW"/>
</dbReference>